<feature type="transmembrane region" description="Helical" evidence="6">
    <location>
        <begin position="21"/>
        <end position="39"/>
    </location>
</feature>
<evidence type="ECO:0000313" key="10">
    <source>
        <dbReference type="Proteomes" id="UP000006054"/>
    </source>
</evidence>
<protein>
    <submittedName>
        <fullName evidence="9">Putative membrane protein</fullName>
    </submittedName>
</protein>
<dbReference type="Gene3D" id="1.20.1540.10">
    <property type="entry name" value="Rhomboid-like"/>
    <property type="match status" value="1"/>
</dbReference>
<evidence type="ECO:0000256" key="4">
    <source>
        <dbReference type="ARBA" id="ARBA00023136"/>
    </source>
</evidence>
<dbReference type="EMBL" id="CP003345">
    <property type="protein sequence ID" value="AFM03829.1"/>
    <property type="molecule type" value="Genomic_DNA"/>
</dbReference>
<dbReference type="InterPro" id="IPR035952">
    <property type="entry name" value="Rhomboid-like_sf"/>
</dbReference>
<dbReference type="GO" id="GO:0016020">
    <property type="term" value="C:membrane"/>
    <property type="evidence" value="ECO:0007669"/>
    <property type="project" value="UniProtKB-SubCell"/>
</dbReference>
<feature type="transmembrane region" description="Helical" evidence="6">
    <location>
        <begin position="143"/>
        <end position="163"/>
    </location>
</feature>
<evidence type="ECO:0000256" key="2">
    <source>
        <dbReference type="ARBA" id="ARBA00022692"/>
    </source>
</evidence>
<feature type="domain" description="DUF6576" evidence="8">
    <location>
        <begin position="273"/>
        <end position="308"/>
    </location>
</feature>
<dbReference type="eggNOG" id="COG0705">
    <property type="taxonomic scope" value="Bacteria"/>
</dbReference>
<evidence type="ECO:0000256" key="5">
    <source>
        <dbReference type="SAM" id="MobiDB-lite"/>
    </source>
</evidence>
<keyword evidence="3 6" id="KW-1133">Transmembrane helix</keyword>
<feature type="transmembrane region" description="Helical" evidence="6">
    <location>
        <begin position="170"/>
        <end position="193"/>
    </location>
</feature>
<feature type="region of interest" description="Disordered" evidence="5">
    <location>
        <begin position="250"/>
        <end position="275"/>
    </location>
</feature>
<keyword evidence="10" id="KW-1185">Reference proteome</keyword>
<evidence type="ECO:0000313" key="9">
    <source>
        <dbReference type="EMBL" id="AFM03829.1"/>
    </source>
</evidence>
<evidence type="ECO:0000256" key="3">
    <source>
        <dbReference type="ARBA" id="ARBA00022989"/>
    </source>
</evidence>
<evidence type="ECO:0000256" key="1">
    <source>
        <dbReference type="ARBA" id="ARBA00004141"/>
    </source>
</evidence>
<feature type="transmembrane region" description="Helical" evidence="6">
    <location>
        <begin position="199"/>
        <end position="217"/>
    </location>
</feature>
<dbReference type="RefSeq" id="WP_014797286.1">
    <property type="nucleotide sequence ID" value="NC_018018.1"/>
</dbReference>
<accession>I4AIP4</accession>
<dbReference type="PANTHER" id="PTHR43066">
    <property type="entry name" value="RHOMBOID-RELATED PROTEIN"/>
    <property type="match status" value="1"/>
</dbReference>
<keyword evidence="2 6" id="KW-0812">Transmembrane</keyword>
<evidence type="ECO:0000259" key="8">
    <source>
        <dbReference type="Pfam" id="PF20216"/>
    </source>
</evidence>
<dbReference type="PANTHER" id="PTHR43066:SF11">
    <property type="entry name" value="PEPTIDASE S54 RHOMBOID DOMAIN-CONTAINING PROTEIN"/>
    <property type="match status" value="1"/>
</dbReference>
<dbReference type="AlphaFoldDB" id="I4AIP4"/>
<dbReference type="Pfam" id="PF01694">
    <property type="entry name" value="Rhomboid"/>
    <property type="match status" value="1"/>
</dbReference>
<evidence type="ECO:0000256" key="6">
    <source>
        <dbReference type="SAM" id="Phobius"/>
    </source>
</evidence>
<dbReference type="SUPFAM" id="SSF144091">
    <property type="entry name" value="Rhomboid-like"/>
    <property type="match status" value="1"/>
</dbReference>
<dbReference type="GO" id="GO:0004252">
    <property type="term" value="F:serine-type endopeptidase activity"/>
    <property type="evidence" value="ECO:0007669"/>
    <property type="project" value="InterPro"/>
</dbReference>
<dbReference type="OrthoDB" id="680602at2"/>
<comment type="subcellular location">
    <subcellularLocation>
        <location evidence="1">Membrane</location>
        <topology evidence="1">Multi-pass membrane protein</topology>
    </subcellularLocation>
</comment>
<feature type="transmembrane region" description="Helical" evidence="6">
    <location>
        <begin position="112"/>
        <end position="137"/>
    </location>
</feature>
<dbReference type="Proteomes" id="UP000006054">
    <property type="component" value="Chromosome"/>
</dbReference>
<feature type="transmembrane region" description="Helical" evidence="6">
    <location>
        <begin position="82"/>
        <end position="100"/>
    </location>
</feature>
<organism evidence="9 10">
    <name type="scientific">Bernardetia litoralis (strain ATCC 23117 / DSM 6794 / NBRC 15988 / NCIMB 1366 / Fx l1 / Sio-4)</name>
    <name type="common">Flexibacter litoralis</name>
    <dbReference type="NCBI Taxonomy" id="880071"/>
    <lineage>
        <taxon>Bacteria</taxon>
        <taxon>Pseudomonadati</taxon>
        <taxon>Bacteroidota</taxon>
        <taxon>Cytophagia</taxon>
        <taxon>Cytophagales</taxon>
        <taxon>Bernardetiaceae</taxon>
        <taxon>Bernardetia</taxon>
    </lineage>
</organism>
<reference evidence="10" key="1">
    <citation type="submission" date="2012-06" db="EMBL/GenBank/DDBJ databases">
        <title>The complete genome of Flexibacter litoralis DSM 6794.</title>
        <authorList>
            <person name="Lucas S."/>
            <person name="Copeland A."/>
            <person name="Lapidus A."/>
            <person name="Glavina del Rio T."/>
            <person name="Dalin E."/>
            <person name="Tice H."/>
            <person name="Bruce D."/>
            <person name="Goodwin L."/>
            <person name="Pitluck S."/>
            <person name="Peters L."/>
            <person name="Ovchinnikova G."/>
            <person name="Lu M."/>
            <person name="Kyrpides N."/>
            <person name="Mavromatis K."/>
            <person name="Ivanova N."/>
            <person name="Brettin T."/>
            <person name="Detter J.C."/>
            <person name="Han C."/>
            <person name="Larimer F."/>
            <person name="Land M."/>
            <person name="Hauser L."/>
            <person name="Markowitz V."/>
            <person name="Cheng J.-F."/>
            <person name="Hugenholtz P."/>
            <person name="Woyke T."/>
            <person name="Wu D."/>
            <person name="Spring S."/>
            <person name="Lang E."/>
            <person name="Kopitz M."/>
            <person name="Brambilla E."/>
            <person name="Klenk H.-P."/>
            <person name="Eisen J.A."/>
        </authorList>
    </citation>
    <scope>NUCLEOTIDE SEQUENCE [LARGE SCALE GENOMIC DNA]</scope>
    <source>
        <strain evidence="10">ATCC 23117 / DSM 6794 / NBRC 15988 / NCIMB 1366 / Sio-4</strain>
    </source>
</reference>
<dbReference type="Pfam" id="PF20216">
    <property type="entry name" value="DUF6576"/>
    <property type="match status" value="1"/>
</dbReference>
<sequence length="308" mass="34675">MELRDRLSYEWNKSNNVLMRIIMINVALYLTFALFILIAKFTNMAAIMEYTYKVFYLPPSFEEFIYRPWTLLSYGFMHSLKGFNGILHILFNMLVLYWFGQIVVSEIGSNRFLGLYIWGILAGGVAFLLIFSFVPFFAAQKTMGLVGASAGVYAIVIAAGTLMPNVKMNLFIIGEVSLKWIAIAYVVLSFVMLAGGDNAGGDIAHLAGAGIGYLFVVQYKKGNDWSKPVMSFITFFQNIFKRKPKMKAYRGGQSSQKTDDANSQKQARAKKTTEEQNTIDAILDKISDSGYESLTQKEKQILFQASKK</sequence>
<dbReference type="STRING" id="880071.Fleli_1398"/>
<keyword evidence="4 6" id="KW-0472">Membrane</keyword>
<dbReference type="PATRIC" id="fig|880071.3.peg.1373"/>
<name>I4AIP4_BERLS</name>
<dbReference type="InterPro" id="IPR022764">
    <property type="entry name" value="Peptidase_S54_rhomboid_dom"/>
</dbReference>
<gene>
    <name evidence="9" type="ordered locus">Fleli_1398</name>
</gene>
<dbReference type="InterPro" id="IPR046483">
    <property type="entry name" value="DUF6576"/>
</dbReference>
<proteinExistence type="predicted"/>
<feature type="domain" description="Peptidase S54 rhomboid" evidence="7">
    <location>
        <begin position="68"/>
        <end position="216"/>
    </location>
</feature>
<evidence type="ECO:0000259" key="7">
    <source>
        <dbReference type="Pfam" id="PF01694"/>
    </source>
</evidence>
<dbReference type="KEGG" id="fli:Fleli_1398"/>
<dbReference type="HOGENOM" id="CLU_055068_4_0_10"/>